<dbReference type="Pfam" id="PF09787">
    <property type="entry name" value="Golgin_A5"/>
    <property type="match status" value="1"/>
</dbReference>
<comment type="subcellular location">
    <subcellularLocation>
        <location evidence="1">Golgi apparatus membrane</location>
        <topology evidence="1">Single-pass type IV membrane protein</topology>
    </subcellularLocation>
</comment>
<keyword evidence="7 12" id="KW-0472">Membrane</keyword>
<evidence type="ECO:0000313" key="14">
    <source>
        <dbReference type="Proteomes" id="UP000694388"/>
    </source>
</evidence>
<dbReference type="InterPro" id="IPR019177">
    <property type="entry name" value="Golgin_subfamily_A_member_5"/>
</dbReference>
<dbReference type="PANTHER" id="PTHR13815">
    <property type="entry name" value="GOLGIN-84"/>
    <property type="match status" value="1"/>
</dbReference>
<keyword evidence="3 12" id="KW-0812">Transmembrane</keyword>
<dbReference type="GO" id="GO:0031985">
    <property type="term" value="C:Golgi cisterna"/>
    <property type="evidence" value="ECO:0007669"/>
    <property type="project" value="TreeGrafter"/>
</dbReference>
<feature type="compositionally biased region" description="Basic and acidic residues" evidence="11">
    <location>
        <begin position="145"/>
        <end position="158"/>
    </location>
</feature>
<evidence type="ECO:0000256" key="4">
    <source>
        <dbReference type="ARBA" id="ARBA00022989"/>
    </source>
</evidence>
<evidence type="ECO:0000256" key="8">
    <source>
        <dbReference type="ARBA" id="ARBA00024833"/>
    </source>
</evidence>
<feature type="coiled-coil region" evidence="10">
    <location>
        <begin position="446"/>
        <end position="603"/>
    </location>
</feature>
<keyword evidence="6 10" id="KW-0175">Coiled coil</keyword>
<name>A0A8C4QHZ6_EPTBU</name>
<dbReference type="GO" id="GO:0000139">
    <property type="term" value="C:Golgi membrane"/>
    <property type="evidence" value="ECO:0007669"/>
    <property type="project" value="UniProtKB-SubCell"/>
</dbReference>
<accession>A0A8C4QHZ6</accession>
<dbReference type="AlphaFoldDB" id="A0A8C4QHZ6"/>
<dbReference type="GeneTree" id="ENSGT00390000018470"/>
<reference evidence="13" key="1">
    <citation type="submission" date="2025-08" db="UniProtKB">
        <authorList>
            <consortium name="Ensembl"/>
        </authorList>
    </citation>
    <scope>IDENTIFICATION</scope>
</reference>
<keyword evidence="14" id="KW-1185">Reference proteome</keyword>
<dbReference type="Ensembl" id="ENSEBUT00000015800.1">
    <property type="protein sequence ID" value="ENSEBUP00000015224.1"/>
    <property type="gene ID" value="ENSEBUG00000009587.1"/>
</dbReference>
<feature type="region of interest" description="Disordered" evidence="11">
    <location>
        <begin position="111"/>
        <end position="158"/>
    </location>
</feature>
<feature type="region of interest" description="Disordered" evidence="11">
    <location>
        <begin position="75"/>
        <end position="99"/>
    </location>
</feature>
<feature type="coiled-coil region" evidence="10">
    <location>
        <begin position="289"/>
        <end position="419"/>
    </location>
</feature>
<feature type="transmembrane region" description="Helical" evidence="12">
    <location>
        <begin position="670"/>
        <end position="693"/>
    </location>
</feature>
<dbReference type="Proteomes" id="UP000694388">
    <property type="component" value="Unplaced"/>
</dbReference>
<evidence type="ECO:0000256" key="12">
    <source>
        <dbReference type="SAM" id="Phobius"/>
    </source>
</evidence>
<evidence type="ECO:0000256" key="2">
    <source>
        <dbReference type="ARBA" id="ARBA00020370"/>
    </source>
</evidence>
<comment type="function">
    <text evidence="8">Involved in maintaining Golgi structure. Stimulates the formation of Golgi stacks and ribbons. Involved in intra-Golgi retrograde transport.</text>
</comment>
<dbReference type="PANTHER" id="PTHR13815:SF7">
    <property type="entry name" value="GOLGIN SUBFAMILY A MEMBER 5"/>
    <property type="match status" value="1"/>
</dbReference>
<protein>
    <recommendedName>
        <fullName evidence="2">Golgin subfamily A member 5</fullName>
    </recommendedName>
    <alternativeName>
        <fullName evidence="9">Golgin-84</fullName>
    </alternativeName>
</protein>
<evidence type="ECO:0000256" key="10">
    <source>
        <dbReference type="SAM" id="Coils"/>
    </source>
</evidence>
<evidence type="ECO:0000313" key="13">
    <source>
        <dbReference type="Ensembl" id="ENSEBUP00000015224.1"/>
    </source>
</evidence>
<keyword evidence="4 12" id="KW-1133">Transmembrane helix</keyword>
<keyword evidence="5" id="KW-0333">Golgi apparatus</keyword>
<feature type="compositionally biased region" description="Low complexity" evidence="11">
    <location>
        <begin position="126"/>
        <end position="144"/>
    </location>
</feature>
<evidence type="ECO:0000256" key="1">
    <source>
        <dbReference type="ARBA" id="ARBA00004409"/>
    </source>
</evidence>
<evidence type="ECO:0000256" key="3">
    <source>
        <dbReference type="ARBA" id="ARBA00022692"/>
    </source>
</evidence>
<evidence type="ECO:0000256" key="11">
    <source>
        <dbReference type="SAM" id="MobiDB-lite"/>
    </source>
</evidence>
<dbReference type="GO" id="GO:0007030">
    <property type="term" value="P:Golgi organization"/>
    <property type="evidence" value="ECO:0007669"/>
    <property type="project" value="InterPro"/>
</dbReference>
<evidence type="ECO:0000256" key="9">
    <source>
        <dbReference type="ARBA" id="ARBA00032404"/>
    </source>
</evidence>
<dbReference type="GO" id="GO:0000301">
    <property type="term" value="P:retrograde transport, vesicle recycling within Golgi"/>
    <property type="evidence" value="ECO:0007669"/>
    <property type="project" value="TreeGrafter"/>
</dbReference>
<reference evidence="13" key="2">
    <citation type="submission" date="2025-09" db="UniProtKB">
        <authorList>
            <consortium name="Ensembl"/>
        </authorList>
    </citation>
    <scope>IDENTIFICATION</scope>
</reference>
<evidence type="ECO:0000256" key="6">
    <source>
        <dbReference type="ARBA" id="ARBA00023054"/>
    </source>
</evidence>
<sequence length="702" mass="78446">MAWLTGLAGKAEDFLNRVDQGAALALTMTSETLQSNHESAVTAAQSQADFGNFRAKTTAATTLDKGLVGPSNTFLGCHAPPAGEGGKSSSQFVRPRKAEPDDEQLFDFLNSTLPSSGNNGRVKPPSVHSSLSRTSSLGSLSVSTRGHEEVAQKEESVAAEKDVQEGLWMPVSSKLRQNVDDSSLPVSQPMVDHIEDIPAQELSSLRLENQLLRSETTSLNQEMATLVNSNKHLQDDLGVARARLEKWTSDASKSDEAVREIHGQVTDLKETLAAKDSQLAVLRVRLDEADKLLQTRDEALQAVQEDRNRILHDQEEGSSHHSHTLHSLQDQLKGAEAAFRREKDRSLEAQEEFSARLTRLESERQGLLETLANAERRASEAKNLTNQAQQKNKMSTAALDTLKQEMTDYKQKATRILQSKEKLISSLKEGIGPDGLEATTASALEIEDLRHERELQQEEIQRLLAQLQNSRSEIQEIEMQQALDLESARNQELEFQEQLVNERRLHREAEAESERCKQEYLYLEGEVDRTTGALQRRINDREEEIQKLRNQLTTKAMSGGGQAELERRLQQLTETLIQKQTALEVLSTERTSLALQLERLEQQHCHGASAGIPSVSLNVDGSEVHVRNIPVLCSEGDVFSSGVYGRVRKAASTIDRFSIRLGVFLRRYPIARVLILLYIIILHFWVMIVLLTYTPEMHVNLV</sequence>
<evidence type="ECO:0000256" key="5">
    <source>
        <dbReference type="ARBA" id="ARBA00023034"/>
    </source>
</evidence>
<organism evidence="13 14">
    <name type="scientific">Eptatretus burgeri</name>
    <name type="common">Inshore hagfish</name>
    <dbReference type="NCBI Taxonomy" id="7764"/>
    <lineage>
        <taxon>Eukaryota</taxon>
        <taxon>Metazoa</taxon>
        <taxon>Chordata</taxon>
        <taxon>Craniata</taxon>
        <taxon>Vertebrata</taxon>
        <taxon>Cyclostomata</taxon>
        <taxon>Myxini</taxon>
        <taxon>Myxiniformes</taxon>
        <taxon>Myxinidae</taxon>
        <taxon>Eptatretinae</taxon>
        <taxon>Eptatretus</taxon>
    </lineage>
</organism>
<evidence type="ECO:0000256" key="7">
    <source>
        <dbReference type="ARBA" id="ARBA00023136"/>
    </source>
</evidence>
<proteinExistence type="predicted"/>
<dbReference type="OMA" id="CSSYEAH"/>